<name>A0ACC6V2U7_9CREN</name>
<sequence>MDKLIDIAIEIYECLSKDPRVISPGSIRSYIYAVADFLVRAQMGQGDDLFIRVFAQNLKGSLKIREGSLSDVLRDAVKCAEASADLYRVAPTPMGVGVDKDRAPHLAQIINRYIDKYSNPKEKYLIVKRLFGERKLEKYYNIPYEVWISEADLFKSSIAYLRPYTPGAPPAT</sequence>
<organism evidence="1 2">
    <name type="scientific">Thermoproteus sp. AZ2</name>
    <dbReference type="NCBI Taxonomy" id="1609232"/>
    <lineage>
        <taxon>Archaea</taxon>
        <taxon>Thermoproteota</taxon>
        <taxon>Thermoprotei</taxon>
        <taxon>Thermoproteales</taxon>
        <taxon>Thermoproteaceae</taxon>
        <taxon>Thermoproteus</taxon>
    </lineage>
</organism>
<gene>
    <name evidence="1" type="ORF">TU35_009225</name>
</gene>
<reference evidence="1" key="1">
    <citation type="submission" date="2024-07" db="EMBL/GenBank/DDBJ databases">
        <title>Metagenome and Metagenome-Assembled Genomes of Archaea from a hot spring from the geothermal field of Los Azufres, Mexico.</title>
        <authorList>
            <person name="Marin-Paredes R."/>
            <person name="Martinez-Romero E."/>
            <person name="Servin-Garciduenas L.E."/>
        </authorList>
    </citation>
    <scope>NUCLEOTIDE SEQUENCE</scope>
</reference>
<dbReference type="EMBL" id="JZWT02000032">
    <property type="protein sequence ID" value="MFB6491394.1"/>
    <property type="molecule type" value="Genomic_DNA"/>
</dbReference>
<evidence type="ECO:0000313" key="1">
    <source>
        <dbReference type="EMBL" id="MFB6491394.1"/>
    </source>
</evidence>
<evidence type="ECO:0000313" key="2">
    <source>
        <dbReference type="Proteomes" id="UP000033636"/>
    </source>
</evidence>
<protein>
    <submittedName>
        <fullName evidence="1">Uncharacterized protein</fullName>
    </submittedName>
</protein>
<comment type="caution">
    <text evidence="1">The sequence shown here is derived from an EMBL/GenBank/DDBJ whole genome shotgun (WGS) entry which is preliminary data.</text>
</comment>
<dbReference type="Proteomes" id="UP000033636">
    <property type="component" value="Unassembled WGS sequence"/>
</dbReference>
<proteinExistence type="predicted"/>
<accession>A0ACC6V2U7</accession>